<dbReference type="InterPro" id="IPR037059">
    <property type="entry name" value="RHD_DNA_bind_dom_sf"/>
</dbReference>
<evidence type="ECO:0000313" key="13">
    <source>
        <dbReference type="EMBL" id="KAK5577239.1"/>
    </source>
</evidence>
<dbReference type="SUPFAM" id="SSF47655">
    <property type="entry name" value="STAT"/>
    <property type="match status" value="1"/>
</dbReference>
<dbReference type="GO" id="GO:0003677">
    <property type="term" value="F:DNA binding"/>
    <property type="evidence" value="ECO:0007669"/>
    <property type="project" value="UniProtKB-KW"/>
</dbReference>
<dbReference type="FunFam" id="3.30.505.10:FF:000099">
    <property type="entry name" value="Signal transducer and activator of transcription"/>
    <property type="match status" value="1"/>
</dbReference>
<dbReference type="FunFam" id="1.10.238.10:FF:000446">
    <property type="entry name" value="Signal transducer and activator of transcription"/>
    <property type="match status" value="1"/>
</dbReference>
<feature type="region of interest" description="Disordered" evidence="11">
    <location>
        <begin position="125"/>
        <end position="153"/>
    </location>
</feature>
<evidence type="ECO:0000256" key="8">
    <source>
        <dbReference type="PROSITE-ProRule" id="PRU00191"/>
    </source>
</evidence>
<evidence type="ECO:0000256" key="6">
    <source>
        <dbReference type="ARBA" id="ARBA00023163"/>
    </source>
</evidence>
<dbReference type="Pfam" id="PF18214">
    <property type="entry name" value="STATa_Ig"/>
    <property type="match status" value="1"/>
</dbReference>
<keyword evidence="3 8" id="KW-0727">SH2 domain</keyword>
<feature type="region of interest" description="Disordered" evidence="11">
    <location>
        <begin position="17"/>
        <end position="54"/>
    </location>
</feature>
<evidence type="ECO:0000256" key="3">
    <source>
        <dbReference type="ARBA" id="ARBA00022999"/>
    </source>
</evidence>
<dbReference type="Pfam" id="PF17901">
    <property type="entry name" value="EF-hand_12"/>
    <property type="match status" value="1"/>
</dbReference>
<dbReference type="AlphaFoldDB" id="A0AAN7TQ50"/>
<evidence type="ECO:0000256" key="5">
    <source>
        <dbReference type="ARBA" id="ARBA00023125"/>
    </source>
</evidence>
<keyword evidence="9" id="KW-0963">Cytoplasm</keyword>
<keyword evidence="9" id="KW-0597">Phosphoprotein</keyword>
<proteinExistence type="inferred from homology"/>
<keyword evidence="5 9" id="KW-0238">DNA-binding</keyword>
<dbReference type="PANTHER" id="PTHR11801">
    <property type="entry name" value="SIGNAL TRANSDUCER AND ACTIVATOR OF TRANSCRIPTION"/>
    <property type="match status" value="1"/>
</dbReference>
<dbReference type="Gene3D" id="3.30.505.10">
    <property type="entry name" value="SH2 domain"/>
    <property type="match status" value="1"/>
</dbReference>
<dbReference type="InterPro" id="IPR001217">
    <property type="entry name" value="STAT"/>
</dbReference>
<sequence>MSQREWTTASTSDLMSNLLTNHSNSNNNNNNNNNGNNNDSNNSNNNNNNNVGQQPLLRNASTNIFFGDEWTKQNTSSLLDPLNRGTSFSSLLKSPTILSVDQQQQQQPPQLQSQHTIQQLFASDPTYQQHQQEQQEQQQMMGNTTSPKPFNPYVGLSQPMIVTNSSNINTTTSTTTTSNSININANTYEDGEDEPKTPPTPSNEPISWDLPNYRQNTASFHADININTMNTHSHPTTLSSMMKNEIPTYSGQVSNEYEQPTKFQRISTYNEESLNDRLRGDNTGSINFLQAETTKLRSRQSSQDDLERNRSFQMTHYDTGCVPISTDYYNSLLTRYNNRPEFFERAKENQIQVINNNNVQLAVDLQNIYTSMKKDIDEENNELKNLLTIRILEPYDLRKIRECLEGLKSHLRIVDVLYNELKYVLNRKKPECCAALIITQQPYSQVIFRGGKGMGEVFKVQMIFGVLQPDNISPVYATINKSESNPNSSAKKEKPTTTPTLENAEASLNTQTWEAEFKNIKVNVSTRMTPSSLKFVATYKEKTSGKTVEKDVESVPGSPIIVITNESQWAEAAGKLLIADAFAHRDEITWEMFANVLHSHILTATHQTTDIKRKLHSWEFEYIQKNYFDGKVTVSKSECKTFWDRFGPILQTIHFKRHIEPLWYNGLIYGLITKSECNSYLTTLPEGSFLIRFSDSVPGAFAVAYVTNDESDRVKHYLVKPDDIGANKTLPDFLRERHQFKTLYQVDPSKRSLHPKSKDVELEPYYSKRLKQQQTNPGYVSL</sequence>
<dbReference type="Gene3D" id="2.60.40.340">
    <property type="entry name" value="Rel homology domain (RHD), DNA-binding domain"/>
    <property type="match status" value="1"/>
</dbReference>
<dbReference type="InterPro" id="IPR036860">
    <property type="entry name" value="SH2_dom_sf"/>
</dbReference>
<evidence type="ECO:0000256" key="7">
    <source>
        <dbReference type="ARBA" id="ARBA00023242"/>
    </source>
</evidence>
<keyword evidence="7 9" id="KW-0539">Nucleus</keyword>
<dbReference type="InterPro" id="IPR000980">
    <property type="entry name" value="SH2"/>
</dbReference>
<dbReference type="InterPro" id="IPR041410">
    <property type="entry name" value="STATa_Ig"/>
</dbReference>
<dbReference type="Proteomes" id="UP001344447">
    <property type="component" value="Unassembled WGS sequence"/>
</dbReference>
<accession>A0AAN7TQ50</accession>
<dbReference type="EMBL" id="JAVFKY010000004">
    <property type="protein sequence ID" value="KAK5577239.1"/>
    <property type="molecule type" value="Genomic_DNA"/>
</dbReference>
<keyword evidence="9" id="KW-0010">Activator</keyword>
<dbReference type="GO" id="GO:0003700">
    <property type="term" value="F:DNA-binding transcription factor activity"/>
    <property type="evidence" value="ECO:0007669"/>
    <property type="project" value="InterPro"/>
</dbReference>
<feature type="compositionally biased region" description="Low complexity" evidence="11">
    <location>
        <begin position="128"/>
        <end position="139"/>
    </location>
</feature>
<dbReference type="GO" id="GO:0007165">
    <property type="term" value="P:signal transduction"/>
    <property type="evidence" value="ECO:0007669"/>
    <property type="project" value="InterPro"/>
</dbReference>
<evidence type="ECO:0000256" key="9">
    <source>
        <dbReference type="RuleBase" id="RU046415"/>
    </source>
</evidence>
<name>A0AAN7TQ50_9MYCE</name>
<evidence type="ECO:0000313" key="14">
    <source>
        <dbReference type="Proteomes" id="UP001344447"/>
    </source>
</evidence>
<feature type="compositionally biased region" description="Low complexity" evidence="11">
    <location>
        <begin position="169"/>
        <end position="187"/>
    </location>
</feature>
<evidence type="ECO:0000256" key="2">
    <source>
        <dbReference type="ARBA" id="ARBA00005586"/>
    </source>
</evidence>
<organism evidence="13 14">
    <name type="scientific">Dictyostelium firmibasis</name>
    <dbReference type="NCBI Taxonomy" id="79012"/>
    <lineage>
        <taxon>Eukaryota</taxon>
        <taxon>Amoebozoa</taxon>
        <taxon>Evosea</taxon>
        <taxon>Eumycetozoa</taxon>
        <taxon>Dictyostelia</taxon>
        <taxon>Dictyosteliales</taxon>
        <taxon>Dictyosteliaceae</taxon>
        <taxon>Dictyostelium</taxon>
    </lineage>
</organism>
<evidence type="ECO:0000256" key="1">
    <source>
        <dbReference type="ARBA" id="ARBA00004123"/>
    </source>
</evidence>
<feature type="compositionally biased region" description="Polar residues" evidence="11">
    <location>
        <begin position="479"/>
        <end position="489"/>
    </location>
</feature>
<comment type="subcellular location">
    <subcellularLocation>
        <location evidence="9">Cytoplasm</location>
    </subcellularLocation>
    <subcellularLocation>
        <location evidence="1 9">Nucleus</location>
    </subcellularLocation>
</comment>
<dbReference type="GO" id="GO:0005634">
    <property type="term" value="C:nucleus"/>
    <property type="evidence" value="ECO:0007669"/>
    <property type="project" value="UniProtKB-SubCell"/>
</dbReference>
<dbReference type="InterPro" id="IPR008967">
    <property type="entry name" value="p53-like_TF_DNA-bd_sf"/>
</dbReference>
<keyword evidence="14" id="KW-1185">Reference proteome</keyword>
<protein>
    <recommendedName>
        <fullName evidence="9">Signal transducer and activator of transcription</fullName>
    </recommendedName>
</protein>
<feature type="domain" description="SH2" evidence="12">
    <location>
        <begin position="663"/>
        <end position="746"/>
    </location>
</feature>
<dbReference type="CDD" id="cd09919">
    <property type="entry name" value="SH2_STAT_family"/>
    <property type="match status" value="1"/>
</dbReference>
<comment type="caution">
    <text evidence="13">The sequence shown here is derived from an EMBL/GenBank/DDBJ whole genome shotgun (WGS) entry which is preliminary data.</text>
</comment>
<feature type="coiled-coil region" evidence="10">
    <location>
        <begin position="362"/>
        <end position="389"/>
    </location>
</feature>
<evidence type="ECO:0000256" key="4">
    <source>
        <dbReference type="ARBA" id="ARBA00023015"/>
    </source>
</evidence>
<dbReference type="PROSITE" id="PS50001">
    <property type="entry name" value="SH2"/>
    <property type="match status" value="1"/>
</dbReference>
<keyword evidence="4 9" id="KW-0805">Transcription regulation</keyword>
<evidence type="ECO:0000259" key="12">
    <source>
        <dbReference type="PROSITE" id="PS50001"/>
    </source>
</evidence>
<gene>
    <name evidence="13" type="ORF">RB653_002179</name>
</gene>
<reference evidence="13 14" key="1">
    <citation type="submission" date="2023-11" db="EMBL/GenBank/DDBJ databases">
        <title>Dfirmibasis_genome.</title>
        <authorList>
            <person name="Edelbroek B."/>
            <person name="Kjellin J."/>
            <person name="Jerlstrom-Hultqvist J."/>
            <person name="Soderbom F."/>
        </authorList>
    </citation>
    <scope>NUCLEOTIDE SEQUENCE [LARGE SCALE GENOMIC DNA]</scope>
    <source>
        <strain evidence="13 14">TNS-C-14</strain>
    </source>
</reference>
<comment type="similarity">
    <text evidence="2 9">Belongs to the transcription factor STAT family.</text>
</comment>
<feature type="region of interest" description="Disordered" evidence="11">
    <location>
        <begin position="479"/>
        <end position="499"/>
    </location>
</feature>
<dbReference type="InterPro" id="IPR041604">
    <property type="entry name" value="EF-hand_12"/>
</dbReference>
<dbReference type="SUPFAM" id="SSF49417">
    <property type="entry name" value="p53-like transcription factors"/>
    <property type="match status" value="1"/>
</dbReference>
<dbReference type="Pfam" id="PF00017">
    <property type="entry name" value="SH2"/>
    <property type="match status" value="1"/>
</dbReference>
<dbReference type="InterPro" id="IPR015988">
    <property type="entry name" value="STAT_TF_CC"/>
</dbReference>
<evidence type="ECO:0000256" key="10">
    <source>
        <dbReference type="SAM" id="Coils"/>
    </source>
</evidence>
<evidence type="ECO:0000256" key="11">
    <source>
        <dbReference type="SAM" id="MobiDB-lite"/>
    </source>
</evidence>
<feature type="compositionally biased region" description="Low complexity" evidence="11">
    <location>
        <begin position="21"/>
        <end position="50"/>
    </location>
</feature>
<dbReference type="SMART" id="SM00252">
    <property type="entry name" value="SH2"/>
    <property type="match status" value="1"/>
</dbReference>
<keyword evidence="6 9" id="KW-0804">Transcription</keyword>
<dbReference type="SUPFAM" id="SSF55550">
    <property type="entry name" value="SH2 domain"/>
    <property type="match status" value="1"/>
</dbReference>
<dbReference type="GO" id="GO:0005737">
    <property type="term" value="C:cytoplasm"/>
    <property type="evidence" value="ECO:0007669"/>
    <property type="project" value="UniProtKB-SubCell"/>
</dbReference>
<keyword evidence="10" id="KW-0175">Coiled coil</keyword>
<feature type="region of interest" description="Disordered" evidence="11">
    <location>
        <begin position="169"/>
        <end position="208"/>
    </location>
</feature>
<dbReference type="Gene3D" id="1.10.238.10">
    <property type="entry name" value="EF-hand"/>
    <property type="match status" value="1"/>
</dbReference>